<evidence type="ECO:0000313" key="2">
    <source>
        <dbReference type="EMBL" id="KRO73369.1"/>
    </source>
</evidence>
<organism evidence="2 3">
    <name type="scientific">OM182 bacterium BACL3 MAG-120507-bin80</name>
    <dbReference type="NCBI Taxonomy" id="1655577"/>
    <lineage>
        <taxon>Bacteria</taxon>
        <taxon>Pseudomonadati</taxon>
        <taxon>Pseudomonadota</taxon>
        <taxon>Gammaproteobacteria</taxon>
        <taxon>OMG group</taxon>
        <taxon>OM182 clade</taxon>
    </lineage>
</organism>
<dbReference type="SUPFAM" id="SSF53271">
    <property type="entry name" value="PRTase-like"/>
    <property type="match status" value="1"/>
</dbReference>
<dbReference type="EMBL" id="LIBB01000006">
    <property type="protein sequence ID" value="KRO73369.1"/>
    <property type="molecule type" value="Genomic_DNA"/>
</dbReference>
<comment type="similarity">
    <text evidence="1">Belongs to the ComF/GntX family.</text>
</comment>
<comment type="caution">
    <text evidence="2">The sequence shown here is derived from an EMBL/GenBank/DDBJ whole genome shotgun (WGS) entry which is preliminary data.</text>
</comment>
<reference evidence="2 3" key="1">
    <citation type="submission" date="2015-10" db="EMBL/GenBank/DDBJ databases">
        <title>Metagenome-Assembled Genomes uncover a global brackish microbiome.</title>
        <authorList>
            <person name="Hugerth L.W."/>
            <person name="Larsson J."/>
            <person name="Alneberg J."/>
            <person name="Lindh M.V."/>
            <person name="Legrand C."/>
            <person name="Pinhassi J."/>
            <person name="Andersson A.F."/>
        </authorList>
    </citation>
    <scope>NUCLEOTIDE SEQUENCE [LARGE SCALE GENOMIC DNA]</scope>
    <source>
        <strain evidence="2">BACL4 MAG-120507-bin80</strain>
    </source>
</reference>
<proteinExistence type="inferred from homology"/>
<evidence type="ECO:0000256" key="1">
    <source>
        <dbReference type="ARBA" id="ARBA00008007"/>
    </source>
</evidence>
<dbReference type="PANTHER" id="PTHR47505:SF1">
    <property type="entry name" value="DNA UTILIZATION PROTEIN YHGH"/>
    <property type="match status" value="1"/>
</dbReference>
<evidence type="ECO:0008006" key="4">
    <source>
        <dbReference type="Google" id="ProtNLM"/>
    </source>
</evidence>
<dbReference type="AlphaFoldDB" id="A0A0R2SEV6"/>
<sequence length="229" mass="24920">MSLPRIKHACTVCGLSCESDNKSEAGPQSEHQGEPSNRCARCPTHPPSFALCRGAFAYATPIDQLIADYKFNERLDIGAGLSEELGLVMEAYYAGVRQEASTRRKPFAVIAVPLHPRRFRQRGFDQARLIAQRVAHRLALPNLSDAVARTRHTTPQTEAKTKAERQANLIGAFGIVKGAALNGCKHVIVIDDVVTTTATVSSLTETLLDAGVKRVDVWCLARAERSSKG</sequence>
<dbReference type="InterPro" id="IPR029057">
    <property type="entry name" value="PRTase-like"/>
</dbReference>
<protein>
    <recommendedName>
        <fullName evidence="4">Phosphoribosyltransferase domain-containing protein</fullName>
    </recommendedName>
</protein>
<dbReference type="Proteomes" id="UP000051934">
    <property type="component" value="Unassembled WGS sequence"/>
</dbReference>
<dbReference type="InterPro" id="IPR000836">
    <property type="entry name" value="PRTase_dom"/>
</dbReference>
<dbReference type="Gene3D" id="3.40.50.2020">
    <property type="match status" value="1"/>
</dbReference>
<dbReference type="PANTHER" id="PTHR47505">
    <property type="entry name" value="DNA UTILIZATION PROTEIN YHGH"/>
    <property type="match status" value="1"/>
</dbReference>
<evidence type="ECO:0000313" key="3">
    <source>
        <dbReference type="Proteomes" id="UP000051934"/>
    </source>
</evidence>
<name>A0A0R2SEV6_9GAMM</name>
<gene>
    <name evidence="2" type="ORF">ABR69_08080</name>
</gene>
<dbReference type="InterPro" id="IPR051910">
    <property type="entry name" value="ComF/GntX_DNA_util-trans"/>
</dbReference>
<dbReference type="CDD" id="cd06223">
    <property type="entry name" value="PRTases_typeI"/>
    <property type="match status" value="1"/>
</dbReference>
<accession>A0A0R2SEV6</accession>